<dbReference type="AlphaFoldDB" id="A0A0C9M0M5"/>
<sequence length="133" mass="14911">MSLNFFKTKPEKTDASLDYKAVIDNLHAMDTTAARLDIDQFIQAENILLGKHQEFYNDKKNDSEISPKKIDENTQLAADSATRAIVNSFVQLSNNMPEIKSEAAECKRQVDALISHNQQTKAQIEKASADLIL</sequence>
<gene>
    <name evidence="1" type="ORF">MAM1_0010c01115</name>
</gene>
<reference evidence="1" key="1">
    <citation type="submission" date="2014-09" db="EMBL/GenBank/DDBJ databases">
        <title>Draft genome sequence of an oleaginous Mucoromycotina fungus Mucor ambiguus NBRC6742.</title>
        <authorList>
            <person name="Takeda I."/>
            <person name="Yamane N."/>
            <person name="Morita T."/>
            <person name="Tamano K."/>
            <person name="Machida M."/>
            <person name="Baker S."/>
            <person name="Koike H."/>
        </authorList>
    </citation>
    <scope>NUCLEOTIDE SEQUENCE</scope>
    <source>
        <strain evidence="1">NBRC 6742</strain>
    </source>
</reference>
<name>A0A0C9M0M5_9FUNG</name>
<accession>A0A0C9M0M5</accession>
<keyword evidence="2" id="KW-1185">Reference proteome</keyword>
<organism evidence="1">
    <name type="scientific">Mucor ambiguus</name>
    <dbReference type="NCBI Taxonomy" id="91626"/>
    <lineage>
        <taxon>Eukaryota</taxon>
        <taxon>Fungi</taxon>
        <taxon>Fungi incertae sedis</taxon>
        <taxon>Mucoromycota</taxon>
        <taxon>Mucoromycotina</taxon>
        <taxon>Mucoromycetes</taxon>
        <taxon>Mucorales</taxon>
        <taxon>Mucorineae</taxon>
        <taxon>Mucoraceae</taxon>
        <taxon>Mucor</taxon>
    </lineage>
</organism>
<evidence type="ECO:0000313" key="2">
    <source>
        <dbReference type="Proteomes" id="UP000053815"/>
    </source>
</evidence>
<dbReference type="EMBL" id="DF836299">
    <property type="protein sequence ID" value="GAN01681.1"/>
    <property type="molecule type" value="Genomic_DNA"/>
</dbReference>
<evidence type="ECO:0000313" key="1">
    <source>
        <dbReference type="EMBL" id="GAN01681.1"/>
    </source>
</evidence>
<dbReference type="Proteomes" id="UP000053815">
    <property type="component" value="Unassembled WGS sequence"/>
</dbReference>
<dbReference type="OrthoDB" id="2247533at2759"/>
<protein>
    <submittedName>
        <fullName evidence="1">Uncharacterized protein</fullName>
    </submittedName>
</protein>
<proteinExistence type="predicted"/>